<feature type="compositionally biased region" description="Pro residues" evidence="1">
    <location>
        <begin position="40"/>
        <end position="50"/>
    </location>
</feature>
<dbReference type="Gene3D" id="3.10.450.50">
    <property type="match status" value="1"/>
</dbReference>
<dbReference type="EMBL" id="JABFCX010000003">
    <property type="protein sequence ID" value="NNU17687.1"/>
    <property type="molecule type" value="Genomic_DNA"/>
</dbReference>
<dbReference type="Pfam" id="PF01979">
    <property type="entry name" value="Amidohydro_1"/>
    <property type="match status" value="1"/>
</dbReference>
<accession>A0A7Y3RP47</accession>
<dbReference type="Gene3D" id="2.30.40.10">
    <property type="entry name" value="Urease, subunit C, domain 1"/>
    <property type="match status" value="1"/>
</dbReference>
<dbReference type="SUPFAM" id="SSF51338">
    <property type="entry name" value="Composite domain of metallo-dependent hydrolases"/>
    <property type="match status" value="1"/>
</dbReference>
<keyword evidence="5" id="KW-0378">Hydrolase</keyword>
<dbReference type="Gene3D" id="3.20.20.140">
    <property type="entry name" value="Metal-dependent hydrolases"/>
    <property type="match status" value="1"/>
</dbReference>
<dbReference type="InterPro" id="IPR032710">
    <property type="entry name" value="NTF2-like_dom_sf"/>
</dbReference>
<reference evidence="5 6" key="1">
    <citation type="submission" date="2020-05" db="EMBL/GenBank/DDBJ databases">
        <title>Parvularcula mediterraneae sp. nov., isolated from polypropylene straw from shallow seawater of the seashore of Laganas in Zakynthos island, Greece.</title>
        <authorList>
            <person name="Szabo I."/>
            <person name="Al-Omari J."/>
            <person name="Rado J."/>
            <person name="Szerdahelyi G.S."/>
        </authorList>
    </citation>
    <scope>NUCLEOTIDE SEQUENCE [LARGE SCALE GENOMIC DNA]</scope>
    <source>
        <strain evidence="5 6">ZS-1/3</strain>
    </source>
</reference>
<comment type="caution">
    <text evidence="5">The sequence shown here is derived from an EMBL/GenBank/DDBJ whole genome shotgun (WGS) entry which is preliminary data.</text>
</comment>
<keyword evidence="2" id="KW-0732">Signal</keyword>
<sequence>MRVPFLLAALLGSAMAQEAPQPDPALQPQPTDPVEMPTPRAEPAPEPEPAPTVRAVIGATVIPGDGSDPVQDAVILVQENRIIGFGARGEVMIPGDAEITDATGKFIMPGMVDAHVHFFQSGGIYTRPDVFDLRDIRPYEQENQAVRAALDANFQRYLAAGVTSVFDAGGPNWNFEVRAASRASRAPRVAVAGPLIATEPTPRQERMIVNGDQPIISAATPEEAANLARSLIPSEPDAIKIWGIGSDAAGTEKIRVMTKAVADVLEGTDIRIAVHATSLPNAKAAVRGGADILVHSIDDQPVDAEFISLLRDNGVIYIPAIVVFEGYTDAMFGQPTLLAEERRLADPDVLASLYAMPAAMRRDNRIRTLQRIELAKTNAKAVHEGGARVAVGTDAGNVGTLHGGSIFRELIILEEAGIPRLDIITMATRNGSFVVTPAPRFGTIAEGMSADFLVLRQSPLEAMSNVQTIDTVWLRGRAIPRRNLIPQTPEAIVQSQLDAYNRQDLEAFAGAFAKDIQIYYLPNTSNAEVSGKNELREVYGRLFSLADEEKIRCQVTNRVVEGSFVIDQEICRGLNGRTIRAQATATYQIEDGKIRRVWFAR</sequence>
<organism evidence="5 6">
    <name type="scientific">Parvularcula mediterranea</name>
    <dbReference type="NCBI Taxonomy" id="2732508"/>
    <lineage>
        <taxon>Bacteria</taxon>
        <taxon>Pseudomonadati</taxon>
        <taxon>Pseudomonadota</taxon>
        <taxon>Alphaproteobacteria</taxon>
        <taxon>Parvularculales</taxon>
        <taxon>Parvularculaceae</taxon>
        <taxon>Parvularcula</taxon>
    </lineage>
</organism>
<dbReference type="InterPro" id="IPR051781">
    <property type="entry name" value="Metallo-dep_Hydrolase"/>
</dbReference>
<evidence type="ECO:0000313" key="5">
    <source>
        <dbReference type="EMBL" id="NNU17687.1"/>
    </source>
</evidence>
<protein>
    <submittedName>
        <fullName evidence="5">Amidohydrolase family protein</fullName>
    </submittedName>
</protein>
<evidence type="ECO:0000259" key="3">
    <source>
        <dbReference type="Pfam" id="PF01979"/>
    </source>
</evidence>
<dbReference type="InterPro" id="IPR032466">
    <property type="entry name" value="Metal_Hydrolase"/>
</dbReference>
<feature type="signal peptide" evidence="2">
    <location>
        <begin position="1"/>
        <end position="16"/>
    </location>
</feature>
<dbReference type="PANTHER" id="PTHR43135">
    <property type="entry name" value="ALPHA-D-RIBOSE 1-METHYLPHOSPHONATE 5-TRIPHOSPHATE DIPHOSPHATASE"/>
    <property type="match status" value="1"/>
</dbReference>
<feature type="compositionally biased region" description="Pro residues" evidence="1">
    <location>
        <begin position="21"/>
        <end position="31"/>
    </location>
</feature>
<evidence type="ECO:0000256" key="1">
    <source>
        <dbReference type="SAM" id="MobiDB-lite"/>
    </source>
</evidence>
<evidence type="ECO:0000256" key="2">
    <source>
        <dbReference type="SAM" id="SignalP"/>
    </source>
</evidence>
<feature type="domain" description="SnoaL-like" evidence="4">
    <location>
        <begin position="493"/>
        <end position="596"/>
    </location>
</feature>
<dbReference type="Proteomes" id="UP000536835">
    <property type="component" value="Unassembled WGS sequence"/>
</dbReference>
<proteinExistence type="predicted"/>
<dbReference type="AlphaFoldDB" id="A0A7Y3RP47"/>
<dbReference type="GO" id="GO:0016810">
    <property type="term" value="F:hydrolase activity, acting on carbon-nitrogen (but not peptide) bonds"/>
    <property type="evidence" value="ECO:0007669"/>
    <property type="project" value="InterPro"/>
</dbReference>
<feature type="chain" id="PRO_5031325219" evidence="2">
    <location>
        <begin position="17"/>
        <end position="601"/>
    </location>
</feature>
<dbReference type="InterPro" id="IPR011059">
    <property type="entry name" value="Metal-dep_hydrolase_composite"/>
</dbReference>
<name>A0A7Y3RP47_9PROT</name>
<keyword evidence="6" id="KW-1185">Reference proteome</keyword>
<dbReference type="InterPro" id="IPR037401">
    <property type="entry name" value="SnoaL-like"/>
</dbReference>
<feature type="region of interest" description="Disordered" evidence="1">
    <location>
        <begin position="16"/>
        <end position="50"/>
    </location>
</feature>
<evidence type="ECO:0000259" key="4">
    <source>
        <dbReference type="Pfam" id="PF12680"/>
    </source>
</evidence>
<feature type="domain" description="Amidohydrolase-related" evidence="3">
    <location>
        <begin position="106"/>
        <end position="478"/>
    </location>
</feature>
<dbReference type="PANTHER" id="PTHR43135:SF3">
    <property type="entry name" value="ALPHA-D-RIBOSE 1-METHYLPHOSPHONATE 5-TRIPHOSPHATE DIPHOSPHATASE"/>
    <property type="match status" value="1"/>
</dbReference>
<dbReference type="Pfam" id="PF12680">
    <property type="entry name" value="SnoaL_2"/>
    <property type="match status" value="1"/>
</dbReference>
<dbReference type="InterPro" id="IPR006680">
    <property type="entry name" value="Amidohydro-rel"/>
</dbReference>
<gene>
    <name evidence="5" type="ORF">HK107_15250</name>
</gene>
<dbReference type="SUPFAM" id="SSF54427">
    <property type="entry name" value="NTF2-like"/>
    <property type="match status" value="1"/>
</dbReference>
<dbReference type="SUPFAM" id="SSF51556">
    <property type="entry name" value="Metallo-dependent hydrolases"/>
    <property type="match status" value="1"/>
</dbReference>
<evidence type="ECO:0000313" key="6">
    <source>
        <dbReference type="Proteomes" id="UP000536835"/>
    </source>
</evidence>